<evidence type="ECO:0008006" key="4">
    <source>
        <dbReference type="Google" id="ProtNLM"/>
    </source>
</evidence>
<dbReference type="AlphaFoldDB" id="A0A6M5YUB1"/>
<name>A0A6M5YUB1_9BACT</name>
<feature type="signal peptide" evidence="1">
    <location>
        <begin position="1"/>
        <end position="27"/>
    </location>
</feature>
<evidence type="ECO:0000313" key="3">
    <source>
        <dbReference type="Proteomes" id="UP000503447"/>
    </source>
</evidence>
<sequence>MKTAFPYRSGLVALTLTFAVAVVPAPAAPSAPVLDEAPPPHESVRPHAHTAIGAVIEANGWKLPATGAELTTALTKLGDFVQLPVTFSAVALHSGLTHPRVVITMRPSTHPAPVEKFVPDGRRAQSFGGWSGPSAPSGTTKLFAGTPAPLGTTPTNKPYLEGRLFLAANTDVDGRGQPVVKTVEFISWNSRKQKFDFGVIEGMGGGQPELKTLDGVRCFSCHKNRGPILGVAPWSNTAHNDLVRATSAPLLKFTARFDKDGQENANLGLRDDIDGLRLLGPSRPEVDAAVRQGADVLRDRERFKLLVRTSEGRKALTLLLGALVTKGPLDKVDQKLALDLNVMDLVTFMRDAHAANKAVAPSALADYSPAGPVNLPVGPNGPTSAATQLVTRYDALRAAGAPALPTEHQPSNPKAFVRPALPAPSRPTQLISAVMLARAIGLSEDDRAFLAKCVDDVLGWFNDPQLTAAAVTKAILTGPHFADVFQTGTLPERDDFKDRFAAGSVDLLRTKFPRLAVRRPRAEYASTPKFDAGAEPEAEAAAVPSHACLACHDVRTGAKPAAFNPIPALAFDPFDTVAREAWLQTTDRKKKVAVLSRLVKRIGTDKDMPPEDSAEAEVYRTKDPAALAAVRNWLDAELKKVK</sequence>
<gene>
    <name evidence="2" type="ORF">FTUN_5254</name>
</gene>
<feature type="chain" id="PRO_5026786516" description="Cytochrome c domain-containing protein" evidence="1">
    <location>
        <begin position="28"/>
        <end position="642"/>
    </location>
</feature>
<evidence type="ECO:0000313" key="2">
    <source>
        <dbReference type="EMBL" id="QJW97677.1"/>
    </source>
</evidence>
<dbReference type="RefSeq" id="WP_171473003.1">
    <property type="nucleotide sequence ID" value="NZ_CP053452.2"/>
</dbReference>
<protein>
    <recommendedName>
        <fullName evidence="4">Cytochrome c domain-containing protein</fullName>
    </recommendedName>
</protein>
<accession>A0A6M5YUB1</accession>
<evidence type="ECO:0000256" key="1">
    <source>
        <dbReference type="SAM" id="SignalP"/>
    </source>
</evidence>
<dbReference type="Proteomes" id="UP000503447">
    <property type="component" value="Chromosome"/>
</dbReference>
<proteinExistence type="predicted"/>
<organism evidence="2 3">
    <name type="scientific">Frigoriglobus tundricola</name>
    <dbReference type="NCBI Taxonomy" id="2774151"/>
    <lineage>
        <taxon>Bacteria</taxon>
        <taxon>Pseudomonadati</taxon>
        <taxon>Planctomycetota</taxon>
        <taxon>Planctomycetia</taxon>
        <taxon>Gemmatales</taxon>
        <taxon>Gemmataceae</taxon>
        <taxon>Frigoriglobus</taxon>
    </lineage>
</organism>
<dbReference type="KEGG" id="ftj:FTUN_5254"/>
<reference evidence="3" key="1">
    <citation type="submission" date="2020-05" db="EMBL/GenBank/DDBJ databases">
        <title>Frigoriglobus tundricola gen. nov., sp. nov., a psychrotolerant cellulolytic planctomycete of the family Gemmataceae with two divergent copies of 16S rRNA gene.</title>
        <authorList>
            <person name="Kulichevskaya I.S."/>
            <person name="Ivanova A.A."/>
            <person name="Naumoff D.G."/>
            <person name="Beletsky A.V."/>
            <person name="Rijpstra W.I.C."/>
            <person name="Sinninghe Damste J.S."/>
            <person name="Mardanov A.V."/>
            <person name="Ravin N.V."/>
            <person name="Dedysh S.N."/>
        </authorList>
    </citation>
    <scope>NUCLEOTIDE SEQUENCE [LARGE SCALE GENOMIC DNA]</scope>
    <source>
        <strain evidence="3">PL17</strain>
    </source>
</reference>
<keyword evidence="3" id="KW-1185">Reference proteome</keyword>
<keyword evidence="1" id="KW-0732">Signal</keyword>
<dbReference type="EMBL" id="CP053452">
    <property type="protein sequence ID" value="QJW97677.1"/>
    <property type="molecule type" value="Genomic_DNA"/>
</dbReference>